<feature type="non-terminal residue" evidence="2">
    <location>
        <position position="1"/>
    </location>
</feature>
<dbReference type="AlphaFoldDB" id="X1KFM5"/>
<dbReference type="InterPro" id="IPR053188">
    <property type="entry name" value="FkbM_Methyltransferase"/>
</dbReference>
<dbReference type="NCBIfam" id="TIGR01444">
    <property type="entry name" value="fkbM_fam"/>
    <property type="match status" value="1"/>
</dbReference>
<gene>
    <name evidence="2" type="ORF">S03H2_68138</name>
</gene>
<proteinExistence type="predicted"/>
<name>X1KFM5_9ZZZZ</name>
<evidence type="ECO:0000313" key="2">
    <source>
        <dbReference type="EMBL" id="GAH80868.1"/>
    </source>
</evidence>
<protein>
    <recommendedName>
        <fullName evidence="1">Methyltransferase FkbM domain-containing protein</fullName>
    </recommendedName>
</protein>
<dbReference type="Gene3D" id="3.40.50.150">
    <property type="entry name" value="Vaccinia Virus protein VP39"/>
    <property type="match status" value="1"/>
</dbReference>
<dbReference type="PANTHER" id="PTHR36973:SF4">
    <property type="entry name" value="NODULATION PROTEIN"/>
    <property type="match status" value="1"/>
</dbReference>
<feature type="domain" description="Methyltransferase FkbM" evidence="1">
    <location>
        <begin position="16"/>
        <end position="64"/>
    </location>
</feature>
<reference evidence="2" key="1">
    <citation type="journal article" date="2014" name="Front. Microbiol.">
        <title>High frequency of phylogenetically diverse reductive dehalogenase-homologous genes in deep subseafloor sedimentary metagenomes.</title>
        <authorList>
            <person name="Kawai M."/>
            <person name="Futagami T."/>
            <person name="Toyoda A."/>
            <person name="Takaki Y."/>
            <person name="Nishi S."/>
            <person name="Hori S."/>
            <person name="Arai W."/>
            <person name="Tsubouchi T."/>
            <person name="Morono Y."/>
            <person name="Uchiyama I."/>
            <person name="Ito T."/>
            <person name="Fujiyama A."/>
            <person name="Inagaki F."/>
            <person name="Takami H."/>
        </authorList>
    </citation>
    <scope>NUCLEOTIDE SEQUENCE</scope>
    <source>
        <strain evidence="2">Expedition CK06-06</strain>
    </source>
</reference>
<evidence type="ECO:0000259" key="1">
    <source>
        <dbReference type="Pfam" id="PF05050"/>
    </source>
</evidence>
<dbReference type="SUPFAM" id="SSF53335">
    <property type="entry name" value="S-adenosyl-L-methionine-dependent methyltransferases"/>
    <property type="match status" value="1"/>
</dbReference>
<dbReference type="InterPro" id="IPR029063">
    <property type="entry name" value="SAM-dependent_MTases_sf"/>
</dbReference>
<dbReference type="EMBL" id="BARU01044745">
    <property type="protein sequence ID" value="GAH80868.1"/>
    <property type="molecule type" value="Genomic_DNA"/>
</dbReference>
<accession>X1KFM5</accession>
<dbReference type="InterPro" id="IPR006342">
    <property type="entry name" value="FkbM_mtfrase"/>
</dbReference>
<comment type="caution">
    <text evidence="2">The sequence shown here is derived from an EMBL/GenBank/DDBJ whole genome shotgun (WGS) entry which is preliminary data.</text>
</comment>
<dbReference type="PANTHER" id="PTHR36973">
    <property type="entry name" value="SLL1456 PROTEIN-RELATED"/>
    <property type="match status" value="1"/>
</dbReference>
<dbReference type="GO" id="GO:0008171">
    <property type="term" value="F:O-methyltransferase activity"/>
    <property type="evidence" value="ECO:0007669"/>
    <property type="project" value="TreeGrafter"/>
</dbReference>
<dbReference type="Pfam" id="PF05050">
    <property type="entry name" value="Methyltransf_21"/>
    <property type="match status" value="1"/>
</dbReference>
<sequence length="115" mass="13024">GTGRHSFWSQLAGSNEFREAEVDTLDNILRELGVKGVDFIKMNIQGAEIEVLKGMEETLGNNVKLAIKVDHIVNTKTTEQIIAPKLKDMGFNTRIRGGTLYGRKRSFRNRFLPYI</sequence>
<organism evidence="2">
    <name type="scientific">marine sediment metagenome</name>
    <dbReference type="NCBI Taxonomy" id="412755"/>
    <lineage>
        <taxon>unclassified sequences</taxon>
        <taxon>metagenomes</taxon>
        <taxon>ecological metagenomes</taxon>
    </lineage>
</organism>